<dbReference type="EMBL" id="REGN01006943">
    <property type="protein sequence ID" value="RNA07805.1"/>
    <property type="molecule type" value="Genomic_DNA"/>
</dbReference>
<comment type="subcellular location">
    <subcellularLocation>
        <location evidence="1">Secreted</location>
    </subcellularLocation>
</comment>
<feature type="disulfide bond" evidence="10">
    <location>
        <begin position="915"/>
        <end position="924"/>
    </location>
</feature>
<dbReference type="InterPro" id="IPR051022">
    <property type="entry name" value="Notch_Cell-Fate_Det"/>
</dbReference>
<keyword evidence="8 10" id="KW-1015">Disulfide bond</keyword>
<gene>
    <name evidence="13" type="ORF">BpHYR1_003253</name>
</gene>
<comment type="caution">
    <text evidence="10">Lacks conserved residue(s) required for the propagation of feature annotation.</text>
</comment>
<dbReference type="GO" id="GO:0005576">
    <property type="term" value="C:extracellular region"/>
    <property type="evidence" value="ECO:0007669"/>
    <property type="project" value="UniProtKB-SubCell"/>
</dbReference>
<proteinExistence type="inferred from homology"/>
<evidence type="ECO:0000256" key="3">
    <source>
        <dbReference type="ARBA" id="ARBA00022473"/>
    </source>
</evidence>
<keyword evidence="3" id="KW-0217">Developmental protein</keyword>
<evidence type="ECO:0000256" key="7">
    <source>
        <dbReference type="ARBA" id="ARBA00022737"/>
    </source>
</evidence>
<keyword evidence="5 10" id="KW-0245">EGF-like domain</keyword>
<dbReference type="PROSITE" id="PS50060">
    <property type="entry name" value="MAM_2"/>
    <property type="match status" value="1"/>
</dbReference>
<feature type="disulfide bond" evidence="10">
    <location>
        <begin position="809"/>
        <end position="819"/>
    </location>
</feature>
<sequence>MYQLNLASKIYSNFAKMLTSFLNKLDLVLKLYDNEILYEQIELIENFRLNKKASYLFSSNWIRVVFKHMKESNAKLTKYPYMRCSYTAEAKVFAVTQTSELSLSNTITRNVIPWLFLAPQDHVVVIKLLNYTTKDKGQLKFELLNDGYSANGEYYFYLQPSHSLEREAEIVVSRDNMLRIEYSSGGFNDMFRLEYSIIKQVLTDPSGQITNIYNNYTLPVIFVPMLTDQRWVIRAPYSKKIHIFTRYIDLLNESPCSKVAVNFYEANSSLIESKCGHIYFKDLADIGQMPKLTSKSSEVNVQFVSQRVPEVVYFDQPPQLELYKGFTFFYAFEEQPGDCYFQMKNNLTCGYKNVAGNAWIMSGDSGHKSKNELSSYDDYFCPMCHATAKIPLQSEHGDKKSALLSPKIDRSKRSLKFLYKIKNSAILTVKLIFEKDYQLFGKESLDWATTLRVFNESKIWKVARVKIEAFADFRLAFVLEQGVESFRPAEASLDNIELFQEDYECSVHKDSTCSSSDQTNQCQKYMNKFLLKFFKKFDLFCDCGMVQNSKFPSENINIIFYIKIYKFYMSCLKVTSLNPSPDFKILKTEEEIYELSKYCENRIDACELPGYHKCSSNSTCVPSDQMLMEYSCECEDGFHGKYCDKKFEPCRQLDNPCNQKTGQGICINAATSEKPKNFRCQCSPMYTGENCDYVIEDKCLNSECNKFDPKAVCIELEDRFVCKCSSGFDGPECRNIDDCAAHPCQNNGTCIDGINKFTCVCDDMYEGKYCEESRVCKLCDAKGTLDCKDECVCRETHTGPFCEEEIDPCSSLPCFHGDCFSNLTTGDFKCMCHYGWIGRTCTDKAELCDLEPCQNGATCIIEMDHHTKEKNYFCKCADGYRGKDCEIMIDMCQEGVRCQNGGSCLSNQNNFTCMCPAGYTGKFCELQFI</sequence>
<comment type="similarity">
    <text evidence="2">Belongs to the nephronectin family.</text>
</comment>
<evidence type="ECO:0000313" key="14">
    <source>
        <dbReference type="Proteomes" id="UP000276133"/>
    </source>
</evidence>
<evidence type="ECO:0000256" key="10">
    <source>
        <dbReference type="PROSITE-ProRule" id="PRU00076"/>
    </source>
</evidence>
<dbReference type="CDD" id="cd00054">
    <property type="entry name" value="EGF_CA"/>
    <property type="match status" value="2"/>
</dbReference>
<protein>
    <submittedName>
        <fullName evidence="13">von Willebrand factor type EGF and pentraxin domain-containing 1 isoform X1</fullName>
    </submittedName>
</protein>
<dbReference type="GO" id="GO:0005509">
    <property type="term" value="F:calcium ion binding"/>
    <property type="evidence" value="ECO:0007669"/>
    <property type="project" value="InterPro"/>
</dbReference>
<dbReference type="InterPro" id="IPR001881">
    <property type="entry name" value="EGF-like_Ca-bd_dom"/>
</dbReference>
<keyword evidence="6" id="KW-0732">Signal</keyword>
<feature type="disulfide bond" evidence="10">
    <location>
        <begin position="761"/>
        <end position="770"/>
    </location>
</feature>
<accession>A0A3M7QA29</accession>
<dbReference type="InterPro" id="IPR000998">
    <property type="entry name" value="MAM_dom"/>
</dbReference>
<dbReference type="Proteomes" id="UP000276133">
    <property type="component" value="Unassembled WGS sequence"/>
</dbReference>
<feature type="domain" description="EGF-like" evidence="11">
    <location>
        <begin position="805"/>
        <end position="842"/>
    </location>
</feature>
<dbReference type="PANTHER" id="PTHR24049">
    <property type="entry name" value="CRUMBS FAMILY MEMBER"/>
    <property type="match status" value="1"/>
</dbReference>
<evidence type="ECO:0000256" key="4">
    <source>
        <dbReference type="ARBA" id="ARBA00022525"/>
    </source>
</evidence>
<evidence type="ECO:0000256" key="9">
    <source>
        <dbReference type="ARBA" id="ARBA00023180"/>
    </source>
</evidence>
<dbReference type="InterPro" id="IPR000152">
    <property type="entry name" value="EGF-type_Asp/Asn_hydroxyl_site"/>
</dbReference>
<feature type="domain" description="EGF-like" evidence="11">
    <location>
        <begin position="646"/>
        <end position="692"/>
    </location>
</feature>
<dbReference type="FunFam" id="2.10.25.10:FF:000045">
    <property type="entry name" value="Slit guidance ligand 2"/>
    <property type="match status" value="1"/>
</dbReference>
<dbReference type="InterPro" id="IPR000742">
    <property type="entry name" value="EGF"/>
</dbReference>
<evidence type="ECO:0000313" key="13">
    <source>
        <dbReference type="EMBL" id="RNA07805.1"/>
    </source>
</evidence>
<dbReference type="PROSITE" id="PS01186">
    <property type="entry name" value="EGF_2"/>
    <property type="match status" value="5"/>
</dbReference>
<feature type="disulfide bond" evidence="10">
    <location>
        <begin position="634"/>
        <end position="643"/>
    </location>
</feature>
<dbReference type="GO" id="GO:0016020">
    <property type="term" value="C:membrane"/>
    <property type="evidence" value="ECO:0007669"/>
    <property type="project" value="InterPro"/>
</dbReference>
<dbReference type="Gene3D" id="2.10.25.10">
    <property type="entry name" value="Laminin"/>
    <property type="match status" value="6"/>
</dbReference>
<evidence type="ECO:0000259" key="11">
    <source>
        <dbReference type="PROSITE" id="PS50026"/>
    </source>
</evidence>
<organism evidence="13 14">
    <name type="scientific">Brachionus plicatilis</name>
    <name type="common">Marine rotifer</name>
    <name type="synonym">Brachionus muelleri</name>
    <dbReference type="NCBI Taxonomy" id="10195"/>
    <lineage>
        <taxon>Eukaryota</taxon>
        <taxon>Metazoa</taxon>
        <taxon>Spiralia</taxon>
        <taxon>Gnathifera</taxon>
        <taxon>Rotifera</taxon>
        <taxon>Eurotatoria</taxon>
        <taxon>Monogononta</taxon>
        <taxon>Pseudotrocha</taxon>
        <taxon>Ploima</taxon>
        <taxon>Brachionidae</taxon>
        <taxon>Brachionus</taxon>
    </lineage>
</organism>
<feature type="disulfide bond" evidence="10">
    <location>
        <begin position="832"/>
        <end position="841"/>
    </location>
</feature>
<keyword evidence="9" id="KW-0325">Glycoprotein</keyword>
<dbReference type="PROSITE" id="PS01187">
    <property type="entry name" value="EGF_CA"/>
    <property type="match status" value="1"/>
</dbReference>
<feature type="domain" description="MAM" evidence="12">
    <location>
        <begin position="337"/>
        <end position="507"/>
    </location>
</feature>
<evidence type="ECO:0000256" key="8">
    <source>
        <dbReference type="ARBA" id="ARBA00023157"/>
    </source>
</evidence>
<feature type="domain" description="EGF-like" evidence="11">
    <location>
        <begin position="695"/>
        <end position="734"/>
    </location>
</feature>
<feature type="disulfide bond" evidence="10">
    <location>
        <begin position="724"/>
        <end position="733"/>
    </location>
</feature>
<keyword evidence="7" id="KW-0677">Repeat</keyword>
<dbReference type="PROSITE" id="PS50026">
    <property type="entry name" value="EGF_3"/>
    <property type="match status" value="7"/>
</dbReference>
<dbReference type="SUPFAM" id="SSF49854">
    <property type="entry name" value="Spermadhesin, CUB domain"/>
    <property type="match status" value="1"/>
</dbReference>
<feature type="domain" description="EGF-like" evidence="11">
    <location>
        <begin position="602"/>
        <end position="644"/>
    </location>
</feature>
<comment type="caution">
    <text evidence="13">The sequence shown here is derived from an EMBL/GenBank/DDBJ whole genome shotgun (WGS) entry which is preliminary data.</text>
</comment>
<feature type="domain" description="EGF-like" evidence="11">
    <location>
        <begin position="735"/>
        <end position="771"/>
    </location>
</feature>
<dbReference type="SMART" id="SM00179">
    <property type="entry name" value="EGF_CA"/>
    <property type="match status" value="5"/>
</dbReference>
<dbReference type="SMART" id="SM00181">
    <property type="entry name" value="EGF"/>
    <property type="match status" value="7"/>
</dbReference>
<dbReference type="STRING" id="10195.A0A3M7QA29"/>
<evidence type="ECO:0000259" key="12">
    <source>
        <dbReference type="PROSITE" id="PS50060"/>
    </source>
</evidence>
<dbReference type="PROSITE" id="PS00022">
    <property type="entry name" value="EGF_1"/>
    <property type="match status" value="7"/>
</dbReference>
<dbReference type="Gene3D" id="2.60.120.290">
    <property type="entry name" value="Spermadhesin, CUB domain"/>
    <property type="match status" value="1"/>
</dbReference>
<keyword evidence="4" id="KW-0964">Secreted</keyword>
<dbReference type="GO" id="GO:0007399">
    <property type="term" value="P:nervous system development"/>
    <property type="evidence" value="ECO:0007669"/>
    <property type="project" value="UniProtKB-ARBA"/>
</dbReference>
<evidence type="ECO:0000256" key="5">
    <source>
        <dbReference type="ARBA" id="ARBA00022536"/>
    </source>
</evidence>
<feature type="disulfide bond" evidence="10">
    <location>
        <begin position="876"/>
        <end position="885"/>
    </location>
</feature>
<keyword evidence="14" id="KW-1185">Reference proteome</keyword>
<dbReference type="AlphaFoldDB" id="A0A3M7QA29"/>
<dbReference type="PANTHER" id="PTHR24049:SF22">
    <property type="entry name" value="DROSOPHILA CRUMBS HOMOLOG"/>
    <property type="match status" value="1"/>
</dbReference>
<feature type="domain" description="EGF-like" evidence="11">
    <location>
        <begin position="844"/>
        <end position="886"/>
    </location>
</feature>
<evidence type="ECO:0000256" key="2">
    <source>
        <dbReference type="ARBA" id="ARBA00009738"/>
    </source>
</evidence>
<dbReference type="InterPro" id="IPR018097">
    <property type="entry name" value="EGF_Ca-bd_CS"/>
</dbReference>
<name>A0A3M7QA29_BRAPC</name>
<dbReference type="SUPFAM" id="SSF57196">
    <property type="entry name" value="EGF/Laminin"/>
    <property type="match status" value="4"/>
</dbReference>
<feature type="disulfide bond" evidence="10">
    <location>
        <begin position="682"/>
        <end position="691"/>
    </location>
</feature>
<reference evidence="13 14" key="1">
    <citation type="journal article" date="2018" name="Sci. Rep.">
        <title>Genomic signatures of local adaptation to the degree of environmental predictability in rotifers.</title>
        <authorList>
            <person name="Franch-Gras L."/>
            <person name="Hahn C."/>
            <person name="Garcia-Roger E.M."/>
            <person name="Carmona M.J."/>
            <person name="Serra M."/>
            <person name="Gomez A."/>
        </authorList>
    </citation>
    <scope>NUCLEOTIDE SEQUENCE [LARGE SCALE GENOMIC DNA]</scope>
    <source>
        <strain evidence="13">HYR1</strain>
    </source>
</reference>
<dbReference type="Pfam" id="PF00008">
    <property type="entry name" value="EGF"/>
    <property type="match status" value="3"/>
</dbReference>
<dbReference type="InterPro" id="IPR035914">
    <property type="entry name" value="Sperma_CUB_dom_sf"/>
</dbReference>
<dbReference type="OrthoDB" id="430340at2759"/>
<dbReference type="FunFam" id="2.10.25.10:FF:000080">
    <property type="entry name" value="Neurogenic locus notch 1"/>
    <property type="match status" value="1"/>
</dbReference>
<dbReference type="PROSITE" id="PS00010">
    <property type="entry name" value="ASX_HYDROXYL"/>
    <property type="match status" value="1"/>
</dbReference>
<evidence type="ECO:0000256" key="1">
    <source>
        <dbReference type="ARBA" id="ARBA00004613"/>
    </source>
</evidence>
<feature type="domain" description="EGF-like" evidence="11">
    <location>
        <begin position="888"/>
        <end position="925"/>
    </location>
</feature>
<dbReference type="PRINTS" id="PR00010">
    <property type="entry name" value="EGFBLOOD"/>
</dbReference>
<evidence type="ECO:0000256" key="6">
    <source>
        <dbReference type="ARBA" id="ARBA00022729"/>
    </source>
</evidence>